<evidence type="ECO:0000313" key="3">
    <source>
        <dbReference type="Proteomes" id="UP000280008"/>
    </source>
</evidence>
<sequence length="881" mass="92504">MPSDSFRWWSASSAIKVVAVVLTLIVLMVACSLTSALSAPGNSFHLVSRQKQLPAGVVSHVSRIGVVSVHLALSGSHGQIDVATTKSDPLVQFAQEGQVNGSEAYAQDIFGSLRLDNLAAGPVVITWSPVTVHFTAASSDATITRRFTVTSTFGKNAALQIDYDATGVAKMHVDVTTVDLPISGVFADGATRTLSDTSAQTGTIQRLADRTAGSVTVSIGSAVASSNTGVNWSQLEAFWRWSLLAALALTPWLVLRRTIRRVESRSAPTPWQSPDAWRKSRILLSSLVITIGLSGISWINEGTYWASQLFNQLDAGPVDFLFASTPFDYLISLLRAPGSIIPVANVLIASWVWAGATLSTPPSRQTRELVLVVSFAAAGLAAFFAFSPGGLSQFADQLGDLGLRPVPLVTAVVVVASGALLTRLMGGRASLTGGITAGTFGLLTCLSAGMPYDPNLGLLVRIMTSVVVSAFLVVLGNRTLDAVIPSISPRARTLVLIGIGLTAAAVTIPTARLGTVSFFDGVNASYGLQSASTVSLVLALVAGYTSVQTWSTEWMRLFLVIVASAFFLRLQVVTGLLPLPLAAGLIALFLLVIPPASQRSPGGWRLAMPAADTVLATRALLNRIGPVRLLREATNSLRRKVANADIAGEEALTASRSLAETFAIPTDAIEDARSRMDGLQWGGASGPWIRAWSGSIVAAVVGLPLSLTALSQALSALSSHAGAGGLTYAFDVGFAFRFPLYGFAFGLLFPLLRGAGGIEKAWRVFLMLAVSESIDILVPFIASPNTASTLFLRLVQLLAVSIALGVYFDYASLRAAGFGIDRLADLYNVNRLTLWSSGVSLTLIVGIATATITPAAEAAFNRILPPAQPTSSSSQNAKPSG</sequence>
<feature type="transmembrane region" description="Helical" evidence="1">
    <location>
        <begin position="794"/>
        <end position="811"/>
    </location>
</feature>
<feature type="transmembrane region" description="Helical" evidence="1">
    <location>
        <begin position="832"/>
        <end position="856"/>
    </location>
</feature>
<gene>
    <name evidence="2" type="ORF">C8E83_1543</name>
</gene>
<protein>
    <submittedName>
        <fullName evidence="2">Uncharacterized protein</fullName>
    </submittedName>
</protein>
<accession>A0A495IGI6</accession>
<dbReference type="Proteomes" id="UP000280008">
    <property type="component" value="Unassembled WGS sequence"/>
</dbReference>
<feature type="transmembrane region" description="Helical" evidence="1">
    <location>
        <begin position="238"/>
        <end position="255"/>
    </location>
</feature>
<dbReference type="PROSITE" id="PS51257">
    <property type="entry name" value="PROKAR_LIPOPROTEIN"/>
    <property type="match status" value="1"/>
</dbReference>
<feature type="transmembrane region" description="Helical" evidence="1">
    <location>
        <begin position="734"/>
        <end position="752"/>
    </location>
</feature>
<reference evidence="2 3" key="1">
    <citation type="submission" date="2018-10" db="EMBL/GenBank/DDBJ databases">
        <title>Sequencing the genomes of 1000 actinobacteria strains.</title>
        <authorList>
            <person name="Klenk H.-P."/>
        </authorList>
    </citation>
    <scope>NUCLEOTIDE SEQUENCE [LARGE SCALE GENOMIC DNA]</scope>
    <source>
        <strain evidence="2 3">DSM 17894</strain>
    </source>
</reference>
<feature type="transmembrane region" description="Helical" evidence="1">
    <location>
        <begin position="696"/>
        <end position="714"/>
    </location>
</feature>
<feature type="transmembrane region" description="Helical" evidence="1">
    <location>
        <begin position="554"/>
        <end position="572"/>
    </location>
</feature>
<keyword evidence="1" id="KW-0812">Transmembrane</keyword>
<feature type="transmembrane region" description="Helical" evidence="1">
    <location>
        <begin position="764"/>
        <end position="782"/>
    </location>
</feature>
<dbReference type="AlphaFoldDB" id="A0A495IGI6"/>
<feature type="transmembrane region" description="Helical" evidence="1">
    <location>
        <begin position="526"/>
        <end position="547"/>
    </location>
</feature>
<evidence type="ECO:0000256" key="1">
    <source>
        <dbReference type="SAM" id="Phobius"/>
    </source>
</evidence>
<feature type="transmembrane region" description="Helical" evidence="1">
    <location>
        <begin position="456"/>
        <end position="474"/>
    </location>
</feature>
<dbReference type="OrthoDB" id="5126553at2"/>
<keyword evidence="3" id="KW-1185">Reference proteome</keyword>
<feature type="transmembrane region" description="Helical" evidence="1">
    <location>
        <begin position="431"/>
        <end position="450"/>
    </location>
</feature>
<feature type="transmembrane region" description="Helical" evidence="1">
    <location>
        <begin position="494"/>
        <end position="514"/>
    </location>
</feature>
<evidence type="ECO:0000313" key="2">
    <source>
        <dbReference type="EMBL" id="RKR74431.1"/>
    </source>
</evidence>
<feature type="transmembrane region" description="Helical" evidence="1">
    <location>
        <begin position="578"/>
        <end position="596"/>
    </location>
</feature>
<feature type="transmembrane region" description="Helical" evidence="1">
    <location>
        <begin position="282"/>
        <end position="299"/>
    </location>
</feature>
<name>A0A495IGI6_9MICO</name>
<comment type="caution">
    <text evidence="2">The sequence shown here is derived from an EMBL/GenBank/DDBJ whole genome shotgun (WGS) entry which is preliminary data.</text>
</comment>
<dbReference type="RefSeq" id="WP_147430110.1">
    <property type="nucleotide sequence ID" value="NZ_RBKS01000001.1"/>
</dbReference>
<keyword evidence="1" id="KW-1133">Transmembrane helix</keyword>
<keyword evidence="1" id="KW-0472">Membrane</keyword>
<feature type="transmembrane region" description="Helical" evidence="1">
    <location>
        <begin position="336"/>
        <end position="356"/>
    </location>
</feature>
<organism evidence="2 3">
    <name type="scientific">Frondihabitans australicus</name>
    <dbReference type="NCBI Taxonomy" id="386892"/>
    <lineage>
        <taxon>Bacteria</taxon>
        <taxon>Bacillati</taxon>
        <taxon>Actinomycetota</taxon>
        <taxon>Actinomycetes</taxon>
        <taxon>Micrococcales</taxon>
        <taxon>Microbacteriaceae</taxon>
        <taxon>Frondihabitans</taxon>
    </lineage>
</organism>
<proteinExistence type="predicted"/>
<feature type="transmembrane region" description="Helical" evidence="1">
    <location>
        <begin position="406"/>
        <end position="424"/>
    </location>
</feature>
<dbReference type="EMBL" id="RBKS01000001">
    <property type="protein sequence ID" value="RKR74431.1"/>
    <property type="molecule type" value="Genomic_DNA"/>
</dbReference>
<feature type="transmembrane region" description="Helical" evidence="1">
    <location>
        <begin position="368"/>
        <end position="386"/>
    </location>
</feature>